<keyword evidence="3" id="KW-0175">Coiled coil</keyword>
<comment type="caution">
    <text evidence="6">The sequence shown here is derived from an EMBL/GenBank/DDBJ whole genome shotgun (WGS) entry which is preliminary data.</text>
</comment>
<dbReference type="Pfam" id="PF07727">
    <property type="entry name" value="RVT_2"/>
    <property type="match status" value="1"/>
</dbReference>
<sequence>MALGYQNPFYLKQAQQKQQSLYNGKVLLEKHDPPAVYDLEETLQLSQESRLNMKQLNKEIKLENYTNINHLLRVFVSQTAKSREELHFSNTSKTANVSKPISIPNEEFSDDTTTSVARKFLNKVKSTIVTLQRVVKQKMTLDIHNWSSSVHQEIYKIVKDEIFPIVNQVDGRLQNFKIQFLKEAAKFVRDFKSLAKEADESLAKHKALELEIKRLLKAIVNQDIMSVMQNNSVEDTSNLQTKLEHTKERFENYVIKKENEYAKLWNDWFLNKRSQPKGLPKIDETHTLSKPVTSNSIPTPQESKVMKNNKVIAPRMFRINPFKPSRKEKYVPNKVRSCIRKNPITVSQPHVITKKDVNSDSNGLSSIGVDNTAKTRRPQSRSNIKNDRVPSASKSSCSKNKEVEVEEHPRNLPPSKNKKHMPSVCNNVKLAIQNDKSKVVCAMCKQCLITANHDVCVLNNVNDMNSRGKKQKANVSNTKNQKKQKPKVMMPKKVGSNKRLASPKPSKPRSYLRWSPTRRLFDLKGKIIASSESESQYDCSNGDNACNANPPEPTIKRFPNSTSFLGRLSKFVYEVTPSSYGITSINGKRYVLMIVDDYSRYTWVHFLRLKDEAPENSKIKSLKNTLLVTPQQNGVVEQRNRTLVEAARTLLILSRASLFLWAEAIATACYTQNRSIIHRRFNKTPYELINSGKPDISFLHVFGPSVILRMIVKILGSLKIMETMNVTFDELLAMAFKQSSLKPRLQSMTSVQISSGLDLTYASSTITTQQLTKGEMDLLFEAMYDDYIGGQPSADPKTVLAAQAPQNVKEAMTDPALIESMQEELFQFKWLNVWVLVPAPDNITPLTLKWLFKSKRNEENTIIHNKTRLVVRGYCQEEGIDFEKSFAPALYGLKQAPRAWYEELSTFLLHNHFFKGTIDPTLFIRRFNDDILVSNYVLEILKKYGMETCDPVETPMEIKDKLDLDRNGTLVDATKYRSMIGALMYLTSSRPDIVHATCLCARYQAKPTEKHLREVKRIFCYLRGTVNTSLWNTKNFGFELTGFSDADYA</sequence>
<dbReference type="GO" id="GO:0015074">
    <property type="term" value="P:DNA integration"/>
    <property type="evidence" value="ECO:0007669"/>
    <property type="project" value="InterPro"/>
</dbReference>
<feature type="region of interest" description="Disordered" evidence="4">
    <location>
        <begin position="349"/>
        <end position="422"/>
    </location>
</feature>
<feature type="compositionally biased region" description="Basic and acidic residues" evidence="4">
    <location>
        <begin position="399"/>
        <end position="410"/>
    </location>
</feature>
<evidence type="ECO:0000259" key="5">
    <source>
        <dbReference type="PROSITE" id="PS50994"/>
    </source>
</evidence>
<dbReference type="InterPro" id="IPR039537">
    <property type="entry name" value="Retrotran_Ty1/copia-like"/>
</dbReference>
<evidence type="ECO:0000256" key="3">
    <source>
        <dbReference type="SAM" id="Coils"/>
    </source>
</evidence>
<dbReference type="AlphaFoldDB" id="A0A6L2JWE8"/>
<dbReference type="Gene3D" id="3.30.420.10">
    <property type="entry name" value="Ribonuclease H-like superfamily/Ribonuclease H"/>
    <property type="match status" value="1"/>
</dbReference>
<organism evidence="6">
    <name type="scientific">Tanacetum cinerariifolium</name>
    <name type="common">Dalmatian daisy</name>
    <name type="synonym">Chrysanthemum cinerariifolium</name>
    <dbReference type="NCBI Taxonomy" id="118510"/>
    <lineage>
        <taxon>Eukaryota</taxon>
        <taxon>Viridiplantae</taxon>
        <taxon>Streptophyta</taxon>
        <taxon>Embryophyta</taxon>
        <taxon>Tracheophyta</taxon>
        <taxon>Spermatophyta</taxon>
        <taxon>Magnoliopsida</taxon>
        <taxon>eudicotyledons</taxon>
        <taxon>Gunneridae</taxon>
        <taxon>Pentapetalae</taxon>
        <taxon>asterids</taxon>
        <taxon>campanulids</taxon>
        <taxon>Asterales</taxon>
        <taxon>Asteraceae</taxon>
        <taxon>Asteroideae</taxon>
        <taxon>Anthemideae</taxon>
        <taxon>Anthemidinae</taxon>
        <taxon>Tanacetum</taxon>
    </lineage>
</organism>
<evidence type="ECO:0000256" key="1">
    <source>
        <dbReference type="ARBA" id="ARBA00022723"/>
    </source>
</evidence>
<evidence type="ECO:0000256" key="2">
    <source>
        <dbReference type="ARBA" id="ARBA00022801"/>
    </source>
</evidence>
<keyword evidence="2" id="KW-0378">Hydrolase</keyword>
<dbReference type="PANTHER" id="PTHR42648">
    <property type="entry name" value="TRANSPOSASE, PUTATIVE-RELATED"/>
    <property type="match status" value="1"/>
</dbReference>
<dbReference type="PANTHER" id="PTHR42648:SF18">
    <property type="entry name" value="RETROTRANSPOSON, UNCLASSIFIED-LIKE PROTEIN"/>
    <property type="match status" value="1"/>
</dbReference>
<accession>A0A6L2JWE8</accession>
<proteinExistence type="predicted"/>
<dbReference type="GO" id="GO:0003676">
    <property type="term" value="F:nucleic acid binding"/>
    <property type="evidence" value="ECO:0007669"/>
    <property type="project" value="InterPro"/>
</dbReference>
<dbReference type="InterPro" id="IPR013103">
    <property type="entry name" value="RVT_2"/>
</dbReference>
<name>A0A6L2JWE8_TANCI</name>
<protein>
    <recommendedName>
        <fullName evidence="5">Integrase catalytic domain-containing protein</fullName>
    </recommendedName>
</protein>
<dbReference type="InterPro" id="IPR001584">
    <property type="entry name" value="Integrase_cat-core"/>
</dbReference>
<feature type="compositionally biased region" description="Polar residues" evidence="4">
    <location>
        <begin position="288"/>
        <end position="301"/>
    </location>
</feature>
<evidence type="ECO:0000313" key="6">
    <source>
        <dbReference type="EMBL" id="GEU40902.1"/>
    </source>
</evidence>
<dbReference type="InterPro" id="IPR036397">
    <property type="entry name" value="RNaseH_sf"/>
</dbReference>
<feature type="compositionally biased region" description="Polar residues" evidence="4">
    <location>
        <begin position="359"/>
        <end position="369"/>
    </location>
</feature>
<dbReference type="InterPro" id="IPR012337">
    <property type="entry name" value="RNaseH-like_sf"/>
</dbReference>
<feature type="domain" description="Integrase catalytic" evidence="5">
    <location>
        <begin position="630"/>
        <end position="693"/>
    </location>
</feature>
<dbReference type="PROSITE" id="PS50994">
    <property type="entry name" value="INTEGRASE"/>
    <property type="match status" value="1"/>
</dbReference>
<dbReference type="EMBL" id="BKCJ010001365">
    <property type="protein sequence ID" value="GEU40902.1"/>
    <property type="molecule type" value="Genomic_DNA"/>
</dbReference>
<evidence type="ECO:0000256" key="4">
    <source>
        <dbReference type="SAM" id="MobiDB-lite"/>
    </source>
</evidence>
<keyword evidence="1" id="KW-0479">Metal-binding</keyword>
<dbReference type="GO" id="GO:0016787">
    <property type="term" value="F:hydrolase activity"/>
    <property type="evidence" value="ECO:0007669"/>
    <property type="project" value="UniProtKB-KW"/>
</dbReference>
<feature type="region of interest" description="Disordered" evidence="4">
    <location>
        <begin position="280"/>
        <end position="301"/>
    </location>
</feature>
<feature type="coiled-coil region" evidence="3">
    <location>
        <begin position="191"/>
        <end position="218"/>
    </location>
</feature>
<reference evidence="6" key="1">
    <citation type="journal article" date="2019" name="Sci. Rep.">
        <title>Draft genome of Tanacetum cinerariifolium, the natural source of mosquito coil.</title>
        <authorList>
            <person name="Yamashiro T."/>
            <person name="Shiraishi A."/>
            <person name="Satake H."/>
            <person name="Nakayama K."/>
        </authorList>
    </citation>
    <scope>NUCLEOTIDE SEQUENCE</scope>
</reference>
<gene>
    <name evidence="6" type="ORF">Tci_012880</name>
</gene>
<dbReference type="SUPFAM" id="SSF53098">
    <property type="entry name" value="Ribonuclease H-like"/>
    <property type="match status" value="1"/>
</dbReference>
<feature type="region of interest" description="Disordered" evidence="4">
    <location>
        <begin position="465"/>
        <end position="511"/>
    </location>
</feature>
<dbReference type="GO" id="GO:0046872">
    <property type="term" value="F:metal ion binding"/>
    <property type="evidence" value="ECO:0007669"/>
    <property type="project" value="UniProtKB-KW"/>
</dbReference>